<evidence type="ECO:0000256" key="1">
    <source>
        <dbReference type="SAM" id="MobiDB-lite"/>
    </source>
</evidence>
<name>A0A1F4WMS8_UNCKA</name>
<feature type="region of interest" description="Disordered" evidence="1">
    <location>
        <begin position="168"/>
        <end position="300"/>
    </location>
</feature>
<organism evidence="2 3">
    <name type="scientific">candidate division WWE3 bacterium RIFOXYC1_FULL_39_7</name>
    <dbReference type="NCBI Taxonomy" id="1802643"/>
    <lineage>
        <taxon>Bacteria</taxon>
        <taxon>Katanobacteria</taxon>
    </lineage>
</organism>
<reference evidence="2 3" key="1">
    <citation type="journal article" date="2016" name="Nat. Commun.">
        <title>Thousands of microbial genomes shed light on interconnected biogeochemical processes in an aquifer system.</title>
        <authorList>
            <person name="Anantharaman K."/>
            <person name="Brown C.T."/>
            <person name="Hug L.A."/>
            <person name="Sharon I."/>
            <person name="Castelle C.J."/>
            <person name="Probst A.J."/>
            <person name="Thomas B.C."/>
            <person name="Singh A."/>
            <person name="Wilkins M.J."/>
            <person name="Karaoz U."/>
            <person name="Brodie E.L."/>
            <person name="Williams K.H."/>
            <person name="Hubbard S.S."/>
            <person name="Banfield J.F."/>
        </authorList>
    </citation>
    <scope>NUCLEOTIDE SEQUENCE [LARGE SCALE GENOMIC DNA]</scope>
</reference>
<comment type="caution">
    <text evidence="2">The sequence shown here is derived from an EMBL/GenBank/DDBJ whole genome shotgun (WGS) entry which is preliminary data.</text>
</comment>
<dbReference type="Proteomes" id="UP000179113">
    <property type="component" value="Unassembled WGS sequence"/>
</dbReference>
<gene>
    <name evidence="2" type="ORF">A2415_03750</name>
</gene>
<accession>A0A1F4WMS8</accession>
<protein>
    <recommendedName>
        <fullName evidence="4">50S ribosomal protein L7/L12</fullName>
    </recommendedName>
</protein>
<feature type="compositionally biased region" description="Low complexity" evidence="1">
    <location>
        <begin position="237"/>
        <end position="254"/>
    </location>
</feature>
<evidence type="ECO:0008006" key="4">
    <source>
        <dbReference type="Google" id="ProtNLM"/>
    </source>
</evidence>
<dbReference type="AlphaFoldDB" id="A0A1F4WMS8"/>
<proteinExistence type="predicted"/>
<dbReference type="EMBL" id="MEWA01000001">
    <property type="protein sequence ID" value="OGC70722.1"/>
    <property type="molecule type" value="Genomic_DNA"/>
</dbReference>
<evidence type="ECO:0000313" key="2">
    <source>
        <dbReference type="EMBL" id="OGC70722.1"/>
    </source>
</evidence>
<sequence>MNDKNSEIVKQIETINSLLETTEKNIQKIKSMLQMLESDSKKDMYRDVPGVTGVFNGISMTAEDGKTYDVPANYAAKSRLVYGDTLKLIDEGEKKVFKQIEKVERRKIEGILTKKEGRWYILSDAGSYKISDNAAEFNGAQLNDEAVAFIPANNLGVTFASLDSLKKNDHGNGDNFHPRAPQKERDFTPTPKPQSQSPSHAQPQTQHAQTPVQAKEPSKTTPVQPKPENKPAPKPVASRPAPAKKSYSKSAPSPVSRPAPAKPKAKREFVENIISLDEDKSGDISLQSKTSKALDEDDLR</sequence>
<evidence type="ECO:0000313" key="3">
    <source>
        <dbReference type="Proteomes" id="UP000179113"/>
    </source>
</evidence>
<feature type="compositionally biased region" description="Low complexity" evidence="1">
    <location>
        <begin position="193"/>
        <end position="206"/>
    </location>
</feature>